<dbReference type="EMBL" id="JBHSFK010000052">
    <property type="protein sequence ID" value="MFC4507157.1"/>
    <property type="molecule type" value="Genomic_DNA"/>
</dbReference>
<proteinExistence type="predicted"/>
<dbReference type="RefSeq" id="WP_381185304.1">
    <property type="nucleotide sequence ID" value="NZ_JBHSFK010000052.1"/>
</dbReference>
<evidence type="ECO:0000313" key="1">
    <source>
        <dbReference type="EMBL" id="MFC4507157.1"/>
    </source>
</evidence>
<gene>
    <name evidence="1" type="ORF">ACFPIH_48380</name>
</gene>
<keyword evidence="2" id="KW-1185">Reference proteome</keyword>
<name>A0ABV9B4X6_9ACTN</name>
<evidence type="ECO:0000313" key="2">
    <source>
        <dbReference type="Proteomes" id="UP001595839"/>
    </source>
</evidence>
<accession>A0ABV9B4X6</accession>
<sequence length="158" mass="16523">MEAALADIVNTAGIPAVAVRAKGDLDERTRLAGEQILTKRPCASISPTGDLRRIYRHEGLGAAGEPLPGPPTYQEMAGVPAVPDARPGSVLLPDTLDHLEGLLRSAGYRDIDFVPATRMTPAVIAAVLEHAVPAAIHCSGHVLDSAIALVASRHGMTR</sequence>
<organism evidence="1 2">
    <name type="scientific">Streptomyces vulcanius</name>
    <dbReference type="NCBI Taxonomy" id="1441876"/>
    <lineage>
        <taxon>Bacteria</taxon>
        <taxon>Bacillati</taxon>
        <taxon>Actinomycetota</taxon>
        <taxon>Actinomycetes</taxon>
        <taxon>Kitasatosporales</taxon>
        <taxon>Streptomycetaceae</taxon>
        <taxon>Streptomyces</taxon>
    </lineage>
</organism>
<dbReference type="Proteomes" id="UP001595839">
    <property type="component" value="Unassembled WGS sequence"/>
</dbReference>
<comment type="caution">
    <text evidence="1">The sequence shown here is derived from an EMBL/GenBank/DDBJ whole genome shotgun (WGS) entry which is preliminary data.</text>
</comment>
<reference evidence="2" key="1">
    <citation type="journal article" date="2019" name="Int. J. Syst. Evol. Microbiol.">
        <title>The Global Catalogue of Microorganisms (GCM) 10K type strain sequencing project: providing services to taxonomists for standard genome sequencing and annotation.</title>
        <authorList>
            <consortium name="The Broad Institute Genomics Platform"/>
            <consortium name="The Broad Institute Genome Sequencing Center for Infectious Disease"/>
            <person name="Wu L."/>
            <person name="Ma J."/>
        </authorList>
    </citation>
    <scope>NUCLEOTIDE SEQUENCE [LARGE SCALE GENOMIC DNA]</scope>
    <source>
        <strain evidence="2">CGMCC 4.7177</strain>
    </source>
</reference>
<protein>
    <submittedName>
        <fullName evidence="1">Uncharacterized protein</fullName>
    </submittedName>
</protein>